<name>A0ACC2I2V6_9PLEO</name>
<evidence type="ECO:0000313" key="1">
    <source>
        <dbReference type="EMBL" id="KAJ8109303.1"/>
    </source>
</evidence>
<comment type="caution">
    <text evidence="1">The sequence shown here is derived from an EMBL/GenBank/DDBJ whole genome shotgun (WGS) entry which is preliminary data.</text>
</comment>
<sequence>MEHNASLVDEKAQASGPKRTFSRVPAACQRCRQQKLKALPLLLSTTWKVHEAGRPAKKTRRNERPTVATSDLEPTPCTSPSVRSSSLAQTNEANEGIDANDFVASSDSQVENGAWAKDSASIQYLEQHETTSPNAEETSSFAARQQLEAPGPIPGPDASPGLPFDMTSRHQSALSGPSTQSMRADILSVLPTHDIALSLVNNYFDRIHWFVLVFHQSDFRQRFKVLYEELALHSECRNTSISFFGVFIAVCILSLSYMDREQTSRLNHLGEDGTLLQARLLAVLQSKLLDIASEGSIEAVQACVLLGSYFVYHGQPQSAWLVCGWSLRIAQALKLHRRSNTESIGVPDLDNTSQRAEETRKRCWWAVYEIETFCSMLYGYPLSINDDDCDVEPLHQYPERSKDPAWDVTLWRDKGQATLLSFKFAMARLSIIVRAALSELYSLDVNNPRWNARESNASHRIHSLTEKVTSLDTKLHAWASQLPQELRIEHPSLGTAIPCKDYLQSQPGLCANACSHYLFPLQSISLKLSFENARILIHRPLLSYRMSMSQPHIDFPCKRTPDPCQHSVQTCQNAALQISASCSSPIVKDAAATYAVAFVCLHLLTASITLSIVALLKSMTPASLECKMGLRRLMEMQSHLSGRSLVAKQGFAVSKRLMSLLLEKEMKQMLDVSGHDEILDQASEVEQDVPTPTRTTHYGPLFTGSRNATSDDEALDSNPSFSAVPIFDNDPIFTFYEDLTTTQTLADFEQGMLEYGNMSRQDAELCIAVLQFPDATLMDQHANADPQTDATFGGQDYSWIWSCNLDPYLR</sequence>
<evidence type="ECO:0000313" key="2">
    <source>
        <dbReference type="Proteomes" id="UP001153331"/>
    </source>
</evidence>
<organism evidence="1 2">
    <name type="scientific">Boeremia exigua</name>
    <dbReference type="NCBI Taxonomy" id="749465"/>
    <lineage>
        <taxon>Eukaryota</taxon>
        <taxon>Fungi</taxon>
        <taxon>Dikarya</taxon>
        <taxon>Ascomycota</taxon>
        <taxon>Pezizomycotina</taxon>
        <taxon>Dothideomycetes</taxon>
        <taxon>Pleosporomycetidae</taxon>
        <taxon>Pleosporales</taxon>
        <taxon>Pleosporineae</taxon>
        <taxon>Didymellaceae</taxon>
        <taxon>Boeremia</taxon>
    </lineage>
</organism>
<proteinExistence type="predicted"/>
<keyword evidence="2" id="KW-1185">Reference proteome</keyword>
<dbReference type="EMBL" id="JAPHNI010000628">
    <property type="protein sequence ID" value="KAJ8109303.1"/>
    <property type="molecule type" value="Genomic_DNA"/>
</dbReference>
<reference evidence="1" key="1">
    <citation type="submission" date="2022-11" db="EMBL/GenBank/DDBJ databases">
        <title>Genome Sequence of Boeremia exigua.</title>
        <authorList>
            <person name="Buettner E."/>
        </authorList>
    </citation>
    <scope>NUCLEOTIDE SEQUENCE</scope>
    <source>
        <strain evidence="1">CU02</strain>
    </source>
</reference>
<accession>A0ACC2I2V6</accession>
<protein>
    <submittedName>
        <fullName evidence="1">Uncharacterized protein</fullName>
    </submittedName>
</protein>
<dbReference type="Proteomes" id="UP001153331">
    <property type="component" value="Unassembled WGS sequence"/>
</dbReference>
<gene>
    <name evidence="1" type="ORF">OPT61_g7554</name>
</gene>